<accession>A0ABX1T0W6</accession>
<gene>
    <name evidence="2" type="ORF">G1C94_1440</name>
</gene>
<evidence type="ECO:0000313" key="2">
    <source>
        <dbReference type="EMBL" id="NMN02818.1"/>
    </source>
</evidence>
<evidence type="ECO:0000313" key="3">
    <source>
        <dbReference type="Proteomes" id="UP000553756"/>
    </source>
</evidence>
<organism evidence="2 3">
    <name type="scientific">Bifidobacterium panos</name>
    <dbReference type="NCBI Taxonomy" id="2675321"/>
    <lineage>
        <taxon>Bacteria</taxon>
        <taxon>Bacillati</taxon>
        <taxon>Actinomycetota</taxon>
        <taxon>Actinomycetes</taxon>
        <taxon>Bifidobacteriales</taxon>
        <taxon>Bifidobacteriaceae</taxon>
        <taxon>Bifidobacterium</taxon>
    </lineage>
</organism>
<dbReference type="Gene3D" id="1.10.10.2910">
    <property type="match status" value="1"/>
</dbReference>
<dbReference type="RefSeq" id="WP_172147197.1">
    <property type="nucleotide sequence ID" value="NZ_JAAIIJ010000035.1"/>
</dbReference>
<feature type="domain" description="IrrE N-terminal-like" evidence="1">
    <location>
        <begin position="30"/>
        <end position="117"/>
    </location>
</feature>
<sequence length="128" mass="14680">MTYGDMRRAITGMPVTVASALLPDGMCGAYDNETRVILIDRRLTYASKRCTLMHEMIHWWHGDSSCNPHSRAKNEYRTRHQTALLLIDPIEYATLERMYEGDAWHMAAELGVTVQVIRDYQDTLSQCA</sequence>
<name>A0ABX1T0W6_9BIFI</name>
<dbReference type="EMBL" id="JAAIIJ010000035">
    <property type="protein sequence ID" value="NMN02818.1"/>
    <property type="molecule type" value="Genomic_DNA"/>
</dbReference>
<reference evidence="2 3" key="1">
    <citation type="submission" date="2020-02" db="EMBL/GenBank/DDBJ databases">
        <title>Characterization of phylogenetic diversity of novel bifidobacterial species isolated in Czech ZOOs.</title>
        <authorList>
            <person name="Lugli G.A."/>
            <person name="Vera N.B."/>
            <person name="Ventura M."/>
        </authorList>
    </citation>
    <scope>NUCLEOTIDE SEQUENCE [LARGE SCALE GENOMIC DNA]</scope>
    <source>
        <strain evidence="2 3">DSM 109963</strain>
    </source>
</reference>
<proteinExistence type="predicted"/>
<protein>
    <recommendedName>
        <fullName evidence="1">IrrE N-terminal-like domain-containing protein</fullName>
    </recommendedName>
</protein>
<comment type="caution">
    <text evidence="2">The sequence shown here is derived from an EMBL/GenBank/DDBJ whole genome shotgun (WGS) entry which is preliminary data.</text>
</comment>
<keyword evidence="3" id="KW-1185">Reference proteome</keyword>
<dbReference type="InterPro" id="IPR010359">
    <property type="entry name" value="IrrE_HExxH"/>
</dbReference>
<dbReference type="Proteomes" id="UP000553756">
    <property type="component" value="Unassembled WGS sequence"/>
</dbReference>
<evidence type="ECO:0000259" key="1">
    <source>
        <dbReference type="Pfam" id="PF06114"/>
    </source>
</evidence>
<dbReference type="Pfam" id="PF06114">
    <property type="entry name" value="Peptidase_M78"/>
    <property type="match status" value="1"/>
</dbReference>